<evidence type="ECO:0000259" key="2">
    <source>
        <dbReference type="Pfam" id="PF05729"/>
    </source>
</evidence>
<dbReference type="Pfam" id="PF05729">
    <property type="entry name" value="NACHT"/>
    <property type="match status" value="1"/>
</dbReference>
<keyword evidence="1" id="KW-1133">Transmembrane helix</keyword>
<feature type="domain" description="NACHT" evidence="2">
    <location>
        <begin position="118"/>
        <end position="287"/>
    </location>
</feature>
<dbReference type="PANTHER" id="PTHR46844">
    <property type="entry name" value="SLR5058 PROTEIN"/>
    <property type="match status" value="1"/>
</dbReference>
<feature type="transmembrane region" description="Helical" evidence="1">
    <location>
        <begin position="736"/>
        <end position="757"/>
    </location>
</feature>
<comment type="caution">
    <text evidence="3">The sequence shown here is derived from an EMBL/GenBank/DDBJ whole genome shotgun (WGS) entry which is preliminary data.</text>
</comment>
<proteinExistence type="predicted"/>
<dbReference type="Gene3D" id="3.40.50.300">
    <property type="entry name" value="P-loop containing nucleotide triphosphate hydrolases"/>
    <property type="match status" value="1"/>
</dbReference>
<name>A0ABT1I6D2_9PSEU</name>
<evidence type="ECO:0000313" key="4">
    <source>
        <dbReference type="Proteomes" id="UP001205185"/>
    </source>
</evidence>
<feature type="transmembrane region" description="Helical" evidence="1">
    <location>
        <begin position="6"/>
        <end position="26"/>
    </location>
</feature>
<keyword evidence="1" id="KW-0472">Membrane</keyword>
<dbReference type="InterPro" id="IPR027417">
    <property type="entry name" value="P-loop_NTPase"/>
</dbReference>
<protein>
    <submittedName>
        <fullName evidence="3">NACHT domain-containing protein</fullName>
    </submittedName>
</protein>
<reference evidence="3 4" key="1">
    <citation type="submission" date="2022-06" db="EMBL/GenBank/DDBJ databases">
        <title>Genomic Encyclopedia of Archaeal and Bacterial Type Strains, Phase II (KMG-II): from individual species to whole genera.</title>
        <authorList>
            <person name="Goeker M."/>
        </authorList>
    </citation>
    <scope>NUCLEOTIDE SEQUENCE [LARGE SCALE GENOMIC DNA]</scope>
    <source>
        <strain evidence="3 4">DSM 44255</strain>
    </source>
</reference>
<organism evidence="3 4">
    <name type="scientific">Actinokineospora diospyrosa</name>
    <dbReference type="NCBI Taxonomy" id="103728"/>
    <lineage>
        <taxon>Bacteria</taxon>
        <taxon>Bacillati</taxon>
        <taxon>Actinomycetota</taxon>
        <taxon>Actinomycetes</taxon>
        <taxon>Pseudonocardiales</taxon>
        <taxon>Pseudonocardiaceae</taxon>
        <taxon>Actinokineospora</taxon>
    </lineage>
</organism>
<gene>
    <name evidence="3" type="ORF">LV75_000644</name>
</gene>
<evidence type="ECO:0000313" key="3">
    <source>
        <dbReference type="EMBL" id="MCP2268158.1"/>
    </source>
</evidence>
<dbReference type="InterPro" id="IPR007111">
    <property type="entry name" value="NACHT_NTPase"/>
</dbReference>
<dbReference type="EMBL" id="JAMTCO010000002">
    <property type="protein sequence ID" value="MCP2268158.1"/>
    <property type="molecule type" value="Genomic_DNA"/>
</dbReference>
<keyword evidence="1" id="KW-0812">Transmembrane</keyword>
<keyword evidence="4" id="KW-1185">Reference proteome</keyword>
<accession>A0ABT1I6D2</accession>
<dbReference type="Proteomes" id="UP001205185">
    <property type="component" value="Unassembled WGS sequence"/>
</dbReference>
<dbReference type="PANTHER" id="PTHR46844:SF1">
    <property type="entry name" value="SLR5058 PROTEIN"/>
    <property type="match status" value="1"/>
</dbReference>
<dbReference type="SUPFAM" id="SSF52540">
    <property type="entry name" value="P-loop containing nucleoside triphosphate hydrolases"/>
    <property type="match status" value="1"/>
</dbReference>
<feature type="transmembrane region" description="Helical" evidence="1">
    <location>
        <begin position="763"/>
        <end position="786"/>
    </location>
</feature>
<sequence length="843" mass="95748">MTFFSQGVLLWILAGVGGLSITLYVVRKTKWFFGKYGRFLVDAVFWGAERFAGPKVRSQVSMKRYCQVWLDADATKYLQVPGKRNVSLPVDEVFVPLSLEVAGNETTYTHATLLDAGRRLLVVGDPGSGKSTLVLWLFRDMCGQARRHPRKWWLPVRLELRTLDPPEAFQSDAEAGEWLLDRVRGTVTAVEGFEMAAFFDSVVSGTGVLVLLDGLDEVSRERYPAVASGLRGLAALLAGRSSWNTMIVTMRSQFYQEVQYDLGGSFPQTLHVRPFTPNEIYVFLRKWPFEKRSEVERVYADLSDRPTLREMCTNPLVLAMYVVYHRESRREELPDTRTEFYRSVVTELLITRRRRQTGDDLGRRRRAEREAILGELAYSNLTDDTQPANSLSWDQAVKVAGRVWQCDEVDAWRRLKELSTETGIFTMERPDETFRFIHLTFCEFLAAVHAVEYKRRGWRALLDRHQVFVASGEPQARARLVETIPFAHGLMRAVDRPEVLATIAALGDQLVLGRCFLETQMYDRPEWERYFAAEKAYLTSRAEQDWNTPQLSRLQLFTVVVRDQLAWTGLGERETRLAQLFASIVKDNRGVLVRVFSSYAKQDATAAFRLADHVGVDMLEEHPQLLVGCCQDDAFLNLAVQRLEAGRDERWRPILAEASLLYTMAAKALSDIEARNPWPVKDPMQRRVSRVVRLTEETSMYVVCLERTLLAAPAGEFPAVDLVRANLRPLARAAQVAGATAGTSVVLVVASIALLVASRVFDWALGLTWTGCAGIPLGFVIGYFSVRLDDRLRYLMRRPLSGVDIQRVIRQPYLFSRMTTLDRAVRSMATLRGEWNAARDRAS</sequence>
<evidence type="ECO:0000256" key="1">
    <source>
        <dbReference type="SAM" id="Phobius"/>
    </source>
</evidence>
<dbReference type="RefSeq" id="WP_253885096.1">
    <property type="nucleotide sequence ID" value="NZ_BAAAVB010000006.1"/>
</dbReference>